<dbReference type="EMBL" id="CAJNOQ010006269">
    <property type="protein sequence ID" value="CAF1129392.1"/>
    <property type="molecule type" value="Genomic_DNA"/>
</dbReference>
<evidence type="ECO:0000313" key="3">
    <source>
        <dbReference type="Proteomes" id="UP000663829"/>
    </source>
</evidence>
<dbReference type="OrthoDB" id="9970215at2759"/>
<protein>
    <submittedName>
        <fullName evidence="1">Uncharacterized protein</fullName>
    </submittedName>
</protein>
<evidence type="ECO:0000313" key="1">
    <source>
        <dbReference type="EMBL" id="CAF1129392.1"/>
    </source>
</evidence>
<reference evidence="1" key="1">
    <citation type="submission" date="2021-02" db="EMBL/GenBank/DDBJ databases">
        <authorList>
            <person name="Nowell W R."/>
        </authorList>
    </citation>
    <scope>NUCLEOTIDE SEQUENCE</scope>
</reference>
<name>A0A814R7V0_9BILA</name>
<sequence length="93" mass="10760">MNRCTFTFVSIRTLLPIRVTGVQRTWEYLKEEFNRKSDGVGDNARYYETFGPGPKLFAVIGDKVYYHDAEEWVTYNSATDISYAYDVDLLAAE</sequence>
<dbReference type="Proteomes" id="UP000663829">
    <property type="component" value="Unassembled WGS sequence"/>
</dbReference>
<gene>
    <name evidence="1" type="ORF">GPM918_LOCUS20111</name>
    <name evidence="2" type="ORF">SRO942_LOCUS20108</name>
</gene>
<dbReference type="Proteomes" id="UP000681722">
    <property type="component" value="Unassembled WGS sequence"/>
</dbReference>
<keyword evidence="3" id="KW-1185">Reference proteome</keyword>
<organism evidence="1 3">
    <name type="scientific">Didymodactylos carnosus</name>
    <dbReference type="NCBI Taxonomy" id="1234261"/>
    <lineage>
        <taxon>Eukaryota</taxon>
        <taxon>Metazoa</taxon>
        <taxon>Spiralia</taxon>
        <taxon>Gnathifera</taxon>
        <taxon>Rotifera</taxon>
        <taxon>Eurotatoria</taxon>
        <taxon>Bdelloidea</taxon>
        <taxon>Philodinida</taxon>
        <taxon>Philodinidae</taxon>
        <taxon>Didymodactylos</taxon>
    </lineage>
</organism>
<dbReference type="AlphaFoldDB" id="A0A814R7V0"/>
<accession>A0A814R7V0</accession>
<evidence type="ECO:0000313" key="2">
    <source>
        <dbReference type="EMBL" id="CAF3893074.1"/>
    </source>
</evidence>
<comment type="caution">
    <text evidence="1">The sequence shown here is derived from an EMBL/GenBank/DDBJ whole genome shotgun (WGS) entry which is preliminary data.</text>
</comment>
<proteinExistence type="predicted"/>
<dbReference type="EMBL" id="CAJOBC010006269">
    <property type="protein sequence ID" value="CAF3893074.1"/>
    <property type="molecule type" value="Genomic_DNA"/>
</dbReference>